<dbReference type="Pfam" id="PF07811">
    <property type="entry name" value="TadE"/>
    <property type="match status" value="1"/>
</dbReference>
<evidence type="ECO:0000259" key="2">
    <source>
        <dbReference type="Pfam" id="PF07811"/>
    </source>
</evidence>
<name>A0AAJ4IDF0_9VIBR</name>
<dbReference type="Proteomes" id="UP000594435">
    <property type="component" value="Chromosome 1"/>
</dbReference>
<sequence length="158" mass="17746">MKGHRGHRGQIGSVSVEAALIMPVLLALVVLFFEIGRVQWHFSALDHAIQQARRATQLKQVADPNALIEHFSQQLQLHSPDLARNANIESQRFASIAQWLGVTERETAQQGQLQHGVIVITVSLELPPLAIPLLTDQEMVYRYRNQIAIIPEKAFETD</sequence>
<protein>
    <submittedName>
        <fullName evidence="3">Pilus assembly protein</fullName>
    </submittedName>
</protein>
<accession>A0AAJ4IDF0</accession>
<keyword evidence="1" id="KW-1133">Transmembrane helix</keyword>
<reference evidence="3 4" key="1">
    <citation type="submission" date="2020-11" db="EMBL/GenBank/DDBJ databases">
        <title>Complete and Circularized Genome Assembly of a human isolate of Vibrio navarrensis biotype pommerensis with MiSeq and MinION Sequence Data.</title>
        <authorList>
            <person name="Schwartz K."/>
            <person name="Borowiak M."/>
            <person name="Deneke C."/>
            <person name="Balau V."/>
            <person name="Metelmann C."/>
            <person name="Strauch E."/>
        </authorList>
    </citation>
    <scope>NUCLEOTIDE SEQUENCE [LARGE SCALE GENOMIC DNA]</scope>
    <source>
        <strain evidence="3 4">20-VB00237</strain>
    </source>
</reference>
<dbReference type="RefSeq" id="WP_202933212.1">
    <property type="nucleotide sequence ID" value="NZ_CP065217.1"/>
</dbReference>
<gene>
    <name evidence="3" type="ORF">I3X05_06375</name>
</gene>
<feature type="transmembrane region" description="Helical" evidence="1">
    <location>
        <begin position="12"/>
        <end position="33"/>
    </location>
</feature>
<evidence type="ECO:0000313" key="4">
    <source>
        <dbReference type="Proteomes" id="UP000594435"/>
    </source>
</evidence>
<evidence type="ECO:0000256" key="1">
    <source>
        <dbReference type="SAM" id="Phobius"/>
    </source>
</evidence>
<dbReference type="InterPro" id="IPR012495">
    <property type="entry name" value="TadE-like_dom"/>
</dbReference>
<keyword evidence="1" id="KW-0472">Membrane</keyword>
<organism evidence="3 4">
    <name type="scientific">Vibrio navarrensis</name>
    <dbReference type="NCBI Taxonomy" id="29495"/>
    <lineage>
        <taxon>Bacteria</taxon>
        <taxon>Pseudomonadati</taxon>
        <taxon>Pseudomonadota</taxon>
        <taxon>Gammaproteobacteria</taxon>
        <taxon>Vibrionales</taxon>
        <taxon>Vibrionaceae</taxon>
        <taxon>Vibrio</taxon>
    </lineage>
</organism>
<evidence type="ECO:0000313" key="3">
    <source>
        <dbReference type="EMBL" id="QPL54748.1"/>
    </source>
</evidence>
<keyword evidence="1" id="KW-0812">Transmembrane</keyword>
<feature type="domain" description="TadE-like" evidence="2">
    <location>
        <begin position="12"/>
        <end position="52"/>
    </location>
</feature>
<dbReference type="EMBL" id="CP065217">
    <property type="protein sequence ID" value="QPL54748.1"/>
    <property type="molecule type" value="Genomic_DNA"/>
</dbReference>
<proteinExistence type="predicted"/>
<dbReference type="AlphaFoldDB" id="A0AAJ4IDF0"/>